<gene>
    <name evidence="2" type="ORF">LWI29_025492</name>
</gene>
<protein>
    <submittedName>
        <fullName evidence="2">Uncharacterized protein</fullName>
    </submittedName>
</protein>
<keyword evidence="3" id="KW-1185">Reference proteome</keyword>
<dbReference type="AlphaFoldDB" id="A0AA39RRF6"/>
<feature type="region of interest" description="Disordered" evidence="1">
    <location>
        <begin position="23"/>
        <end position="68"/>
    </location>
</feature>
<name>A0AA39RRF6_ACESA</name>
<organism evidence="2 3">
    <name type="scientific">Acer saccharum</name>
    <name type="common">Sugar maple</name>
    <dbReference type="NCBI Taxonomy" id="4024"/>
    <lineage>
        <taxon>Eukaryota</taxon>
        <taxon>Viridiplantae</taxon>
        <taxon>Streptophyta</taxon>
        <taxon>Embryophyta</taxon>
        <taxon>Tracheophyta</taxon>
        <taxon>Spermatophyta</taxon>
        <taxon>Magnoliopsida</taxon>
        <taxon>eudicotyledons</taxon>
        <taxon>Gunneridae</taxon>
        <taxon>Pentapetalae</taxon>
        <taxon>rosids</taxon>
        <taxon>malvids</taxon>
        <taxon>Sapindales</taxon>
        <taxon>Sapindaceae</taxon>
        <taxon>Hippocastanoideae</taxon>
        <taxon>Acereae</taxon>
        <taxon>Acer</taxon>
    </lineage>
</organism>
<comment type="caution">
    <text evidence="2">The sequence shown here is derived from an EMBL/GenBank/DDBJ whole genome shotgun (WGS) entry which is preliminary data.</text>
</comment>
<dbReference type="Proteomes" id="UP001168877">
    <property type="component" value="Unassembled WGS sequence"/>
</dbReference>
<feature type="compositionally biased region" description="Gly residues" evidence="1">
    <location>
        <begin position="46"/>
        <end position="68"/>
    </location>
</feature>
<reference evidence="2" key="2">
    <citation type="submission" date="2023-06" db="EMBL/GenBank/DDBJ databases">
        <authorList>
            <person name="Swenson N.G."/>
            <person name="Wegrzyn J.L."/>
            <person name="Mcevoy S.L."/>
        </authorList>
    </citation>
    <scope>NUCLEOTIDE SEQUENCE</scope>
    <source>
        <strain evidence="2">NS2018</strain>
        <tissue evidence="2">Leaf</tissue>
    </source>
</reference>
<accession>A0AA39RRF6</accession>
<sequence>MMRTWTMKVPGLKAGIVGSSEEGEWGELGFGKSGGGGTRSAMRGWWSGGVERGSGGGGVGVDNGIMGG</sequence>
<evidence type="ECO:0000313" key="2">
    <source>
        <dbReference type="EMBL" id="KAK0576930.1"/>
    </source>
</evidence>
<dbReference type="EMBL" id="JAUESC010000386">
    <property type="protein sequence ID" value="KAK0576930.1"/>
    <property type="molecule type" value="Genomic_DNA"/>
</dbReference>
<reference evidence="2" key="1">
    <citation type="journal article" date="2022" name="Plant J.">
        <title>Strategies of tolerance reflected in two North American maple genomes.</title>
        <authorList>
            <person name="McEvoy S.L."/>
            <person name="Sezen U.U."/>
            <person name="Trouern-Trend A."/>
            <person name="McMahon S.M."/>
            <person name="Schaberg P.G."/>
            <person name="Yang J."/>
            <person name="Wegrzyn J.L."/>
            <person name="Swenson N.G."/>
        </authorList>
    </citation>
    <scope>NUCLEOTIDE SEQUENCE</scope>
    <source>
        <strain evidence="2">NS2018</strain>
    </source>
</reference>
<feature type="compositionally biased region" description="Gly residues" evidence="1">
    <location>
        <begin position="26"/>
        <end position="38"/>
    </location>
</feature>
<proteinExistence type="predicted"/>
<evidence type="ECO:0000256" key="1">
    <source>
        <dbReference type="SAM" id="MobiDB-lite"/>
    </source>
</evidence>
<evidence type="ECO:0000313" key="3">
    <source>
        <dbReference type="Proteomes" id="UP001168877"/>
    </source>
</evidence>